<dbReference type="GO" id="GO:0016301">
    <property type="term" value="F:kinase activity"/>
    <property type="evidence" value="ECO:0007669"/>
    <property type="project" value="UniProtKB-KW"/>
</dbReference>
<dbReference type="InterPro" id="IPR000595">
    <property type="entry name" value="cNMP-bd_dom"/>
</dbReference>
<keyword evidence="2" id="KW-0418">Kinase</keyword>
<organism evidence="2 4">
    <name type="scientific">Chitinophaga sancti</name>
    <dbReference type="NCBI Taxonomy" id="1004"/>
    <lineage>
        <taxon>Bacteria</taxon>
        <taxon>Pseudomonadati</taxon>
        <taxon>Bacteroidota</taxon>
        <taxon>Chitinophagia</taxon>
        <taxon>Chitinophagales</taxon>
        <taxon>Chitinophagaceae</taxon>
        <taxon>Chitinophaga</taxon>
    </lineage>
</organism>
<dbReference type="InterPro" id="IPR018490">
    <property type="entry name" value="cNMP-bd_dom_sf"/>
</dbReference>
<gene>
    <name evidence="2" type="ORF">SAMN05661012_03200</name>
    <name evidence="3" type="ORF">SR876_12705</name>
</gene>
<evidence type="ECO:0000313" key="5">
    <source>
        <dbReference type="Proteomes" id="UP001326715"/>
    </source>
</evidence>
<dbReference type="Proteomes" id="UP001326715">
    <property type="component" value="Chromosome"/>
</dbReference>
<dbReference type="Proteomes" id="UP000183788">
    <property type="component" value="Unassembled WGS sequence"/>
</dbReference>
<feature type="domain" description="Cyclic nucleotide-binding" evidence="1">
    <location>
        <begin position="30"/>
        <end position="117"/>
    </location>
</feature>
<dbReference type="InterPro" id="IPR014710">
    <property type="entry name" value="RmlC-like_jellyroll"/>
</dbReference>
<accession>A0A1K1QY49</accession>
<keyword evidence="2" id="KW-0808">Transferase</keyword>
<sequence length="195" mass="22348">MSNELISIFRKDVVMPDDEAAYILSYFKEQHFKRNVTLLHAGEVAHEVFFVTEGALHQFYIDEAGNERTCNFTFENEFITDLESFSKKTVSSSTIKTLTPTTTLTIACSDLVPLMKESRAMADFFYLLIERIAAASIRRTKALLSSSPEKQFLDLLEETPEIMQRVPQRYIAQYLGIAPESLSRIRKRLIPVKKP</sequence>
<dbReference type="AlphaFoldDB" id="A0A1K1QY49"/>
<proteinExistence type="predicted"/>
<evidence type="ECO:0000313" key="2">
    <source>
        <dbReference type="EMBL" id="SFW64701.1"/>
    </source>
</evidence>
<dbReference type="RefSeq" id="WP_143150743.1">
    <property type="nucleotide sequence ID" value="NZ_CBHWAX010000098.1"/>
</dbReference>
<dbReference type="OrthoDB" id="663011at2"/>
<name>A0A1K1QY49_9BACT</name>
<keyword evidence="5" id="KW-1185">Reference proteome</keyword>
<reference evidence="3 5" key="2">
    <citation type="submission" date="2023-11" db="EMBL/GenBank/DDBJ databases">
        <title>MicrobeMod: A computational toolkit for identifying prokaryotic methylation and restriction-modification with nanopore sequencing.</title>
        <authorList>
            <person name="Crits-Christoph A."/>
            <person name="Kang S.C."/>
            <person name="Lee H."/>
            <person name="Ostrov N."/>
        </authorList>
    </citation>
    <scope>NUCLEOTIDE SEQUENCE [LARGE SCALE GENOMIC DNA]</scope>
    <source>
        <strain evidence="3 5">ATCC 23090</strain>
    </source>
</reference>
<evidence type="ECO:0000313" key="3">
    <source>
        <dbReference type="EMBL" id="WQG92368.1"/>
    </source>
</evidence>
<protein>
    <submittedName>
        <fullName evidence="3">Crp/Fnr family transcriptional regulator</fullName>
    </submittedName>
    <submittedName>
        <fullName evidence="2">cAMP-binding domain of CRP or a regulatory subunit of cAMP-dependent protein kinases</fullName>
    </submittedName>
</protein>
<dbReference type="STRING" id="1004.SAMN05661012_03200"/>
<reference evidence="2 4" key="1">
    <citation type="submission" date="2016-11" db="EMBL/GenBank/DDBJ databases">
        <authorList>
            <person name="Jaros S."/>
            <person name="Januszkiewicz K."/>
            <person name="Wedrychowicz H."/>
        </authorList>
    </citation>
    <scope>NUCLEOTIDE SEQUENCE [LARGE SCALE GENOMIC DNA]</scope>
    <source>
        <strain evidence="2 4">DSM 784</strain>
    </source>
</reference>
<dbReference type="EMBL" id="FPIZ01000009">
    <property type="protein sequence ID" value="SFW64701.1"/>
    <property type="molecule type" value="Genomic_DNA"/>
</dbReference>
<dbReference type="Gene3D" id="2.60.120.10">
    <property type="entry name" value="Jelly Rolls"/>
    <property type="match status" value="1"/>
</dbReference>
<dbReference type="SUPFAM" id="SSF51206">
    <property type="entry name" value="cAMP-binding domain-like"/>
    <property type="match status" value="1"/>
</dbReference>
<evidence type="ECO:0000259" key="1">
    <source>
        <dbReference type="Pfam" id="PF00027"/>
    </source>
</evidence>
<dbReference type="EMBL" id="CP140154">
    <property type="protein sequence ID" value="WQG92368.1"/>
    <property type="molecule type" value="Genomic_DNA"/>
</dbReference>
<dbReference type="Pfam" id="PF00027">
    <property type="entry name" value="cNMP_binding"/>
    <property type="match status" value="1"/>
</dbReference>
<evidence type="ECO:0000313" key="4">
    <source>
        <dbReference type="Proteomes" id="UP000183788"/>
    </source>
</evidence>